<feature type="active site" description="Proton acceptor for HNH nuclease domain" evidence="12">
    <location>
        <position position="615"/>
    </location>
</feature>
<comment type="similarity">
    <text evidence="12">Belongs to the CRISPR-associated Cas9 family.</text>
</comment>
<sequence>MQILENITLGFDLGTSSIGWAILKTNQDKTVNEILDAGVWLFNAPETDDKERRITNQIRREKRLARRTVRRKRQRMNAIRELLYQAQLISTNSKEIISTLQKQKKTNPWLLRIQGLERQLTHEEFAITLYHISKHRGFKSNRKGGDKANVGEDKKLLGAMEKLENTLEKSFAYTLAHGLVKNPSSSIRLRNIAEEYGKTPKRIWLEDEIHEIFTKQREYQPNLATSELEENYIKIAFSQRELQDSIDLIGACPFEQGEKRASKQSPSFERFRFLQSLAHLKIYSPNQSQKSRKLTSDEIDKLDAQFGVRASFTYKKFREILDMPEEDYFEGISRKNSAGKDEESSDIITKRSASASGTSIFKKILGKLYDTVSVEELDKAASIISFYESASNLEKALESLAVSTEVKGILIQSVRENKFSKFKGAAHISAKACRALIPFLKQGMVYSEACEAAGYDHTAPDMSPLIQLKKETKNLSTSLIRRKISEKLTDKDSHIINSPVACKAVIEGIKQFVAIVNNHSSLNGCLPGKVHVELARQLGKSITERNKLDNAIKDGTARKQKEEEEFLELFPEYTPSKNALLLYALAKEQEFKCLYTGEPINPRLLFDGISYQVDHILPWSRFGDDSYQNLTLCTANANQAKKNNTPYEWMTSGEKNVPDFSYYSARVNLCSQLSRKKKRNYLLKNAQEVEETFRNRNLNDTQWASKVFLQCLDLFYPDENSVKTSRRIYARPGQLTSKIRQAWDAELYKKDEKGRRLTDDRHHAVDAIVVGCISESLLNRFTQENKQATDMGLKRPFKTFFQPFDNFRQQLANSYNKTVVARAEIVKVSGQKHLDTIRAFDKTSGVVFKRLSPTDLLISIKEQSEVLGLEEALKQKIKDPERNKAIIQDLIKWQVDNCPKDNLPKGPNGDPIRKIKVTTKDKIEVIVRSGSAARGDMARVDVYSKASKKGKKQYYIVPIYPHQINEDQPPHKAITAHKPESEWPVMDTSYHFEFSLHRRSYIKVTTSKNEVIEGYYVGIHRLTGSITISDHKSSGSKQTIGSRNLLKIEKYQIDRLGKYHFIKQEKQLWHGKIYTSANQQE</sequence>
<dbReference type="InterPro" id="IPR003615">
    <property type="entry name" value="HNH_nuc"/>
</dbReference>
<evidence type="ECO:0000256" key="12">
    <source>
        <dbReference type="HAMAP-Rule" id="MF_01480"/>
    </source>
</evidence>
<keyword evidence="2 12" id="KW-0540">Nuclease</keyword>
<dbReference type="GO" id="GO:0046872">
    <property type="term" value="F:metal ion binding"/>
    <property type="evidence" value="ECO:0007669"/>
    <property type="project" value="UniProtKB-UniRule"/>
</dbReference>
<keyword evidence="5 12" id="KW-0378">Hydrolase</keyword>
<dbReference type="Pfam" id="PF18470">
    <property type="entry name" value="Cas9_a"/>
    <property type="match status" value="1"/>
</dbReference>
<dbReference type="InterPro" id="IPR033114">
    <property type="entry name" value="HNH_CAS9"/>
</dbReference>
<keyword evidence="9 12" id="KW-0238">DNA-binding</keyword>
<dbReference type="NCBIfam" id="TIGR01865">
    <property type="entry name" value="cas_Csn1"/>
    <property type="match status" value="1"/>
</dbReference>
<evidence type="ECO:0000256" key="11">
    <source>
        <dbReference type="ARBA" id="ARBA00046380"/>
    </source>
</evidence>
<dbReference type="Pfam" id="PF18541">
    <property type="entry name" value="RuvC_III"/>
    <property type="match status" value="1"/>
</dbReference>
<dbReference type="SMART" id="SM00507">
    <property type="entry name" value="HNHc"/>
    <property type="match status" value="1"/>
</dbReference>
<dbReference type="Gene3D" id="1.10.30.50">
    <property type="match status" value="1"/>
</dbReference>
<dbReference type="InterPro" id="IPR028629">
    <property type="entry name" value="Cas9"/>
</dbReference>
<dbReference type="AlphaFoldDB" id="A0A7H1NS48"/>
<dbReference type="GO" id="GO:0016787">
    <property type="term" value="F:hydrolase activity"/>
    <property type="evidence" value="ECO:0007669"/>
    <property type="project" value="UniProtKB-KW"/>
</dbReference>
<dbReference type="InterPro" id="IPR040619">
    <property type="entry name" value="Cas9_alpha-helical_lobe"/>
</dbReference>
<evidence type="ECO:0000256" key="4">
    <source>
        <dbReference type="ARBA" id="ARBA00022759"/>
    </source>
</evidence>
<reference evidence="14 15" key="1">
    <citation type="submission" date="2020-08" db="EMBL/GenBank/DDBJ databases">
        <title>Complete genome sequence of Entomobacter blattae G55GP.</title>
        <authorList>
            <person name="Poehlein A."/>
            <person name="Guzman J."/>
            <person name="Daniel R."/>
            <person name="Vilcinskas A."/>
        </authorList>
    </citation>
    <scope>NUCLEOTIDE SEQUENCE [LARGE SCALE GENOMIC DNA]</scope>
    <source>
        <strain evidence="14 15">G55GP</strain>
    </source>
</reference>
<comment type="cofactor">
    <cofactor evidence="1">
        <name>Mg(2+)</name>
        <dbReference type="ChEBI" id="CHEBI:18420"/>
    </cofactor>
</comment>
<keyword evidence="15" id="KW-1185">Reference proteome</keyword>
<evidence type="ECO:0000256" key="10">
    <source>
        <dbReference type="ARBA" id="ARBA00023211"/>
    </source>
</evidence>
<dbReference type="GO" id="GO:0003723">
    <property type="term" value="F:RNA binding"/>
    <property type="evidence" value="ECO:0007669"/>
    <property type="project" value="UniProtKB-UniRule"/>
</dbReference>
<evidence type="ECO:0000256" key="5">
    <source>
        <dbReference type="ARBA" id="ARBA00022801"/>
    </source>
</evidence>
<dbReference type="GO" id="GO:0043571">
    <property type="term" value="P:maintenance of CRISPR repeat elements"/>
    <property type="evidence" value="ECO:0007669"/>
    <property type="project" value="UniProtKB-UniRule"/>
</dbReference>
<name>A0A7H1NS48_9PROT</name>
<keyword evidence="7 12" id="KW-0694">RNA-binding</keyword>
<dbReference type="EMBL" id="CP060244">
    <property type="protein sequence ID" value="QNT78608.1"/>
    <property type="molecule type" value="Genomic_DNA"/>
</dbReference>
<feature type="domain" description="HNH Cas9-type" evidence="13">
    <location>
        <begin position="541"/>
        <end position="698"/>
    </location>
</feature>
<dbReference type="Proteomes" id="UP000516349">
    <property type="component" value="Chromosome"/>
</dbReference>
<keyword evidence="8 12" id="KW-0051">Antiviral defense</keyword>
<dbReference type="GO" id="GO:0003677">
    <property type="term" value="F:DNA binding"/>
    <property type="evidence" value="ECO:0007669"/>
    <property type="project" value="UniProtKB-UniRule"/>
</dbReference>
<dbReference type="GO" id="GO:0004519">
    <property type="term" value="F:endonuclease activity"/>
    <property type="evidence" value="ECO:0007669"/>
    <property type="project" value="UniProtKB-UniRule"/>
</dbReference>
<gene>
    <name evidence="12 14" type="primary">cas9</name>
    <name evidence="14" type="ORF">JGUZn3_13830</name>
</gene>
<evidence type="ECO:0000256" key="7">
    <source>
        <dbReference type="ARBA" id="ARBA00022884"/>
    </source>
</evidence>
<dbReference type="Pfam" id="PF13395">
    <property type="entry name" value="HNH_4"/>
    <property type="match status" value="1"/>
</dbReference>
<evidence type="ECO:0000256" key="1">
    <source>
        <dbReference type="ARBA" id="ARBA00001946"/>
    </source>
</evidence>
<evidence type="ECO:0000256" key="8">
    <source>
        <dbReference type="ARBA" id="ARBA00023118"/>
    </source>
</evidence>
<keyword evidence="10" id="KW-0464">Manganese</keyword>
<keyword evidence="6" id="KW-0460">Magnesium</keyword>
<protein>
    <recommendedName>
        <fullName evidence="12">CRISPR-associated endonuclease Cas9</fullName>
        <ecNumber evidence="12">3.1.-.-</ecNumber>
    </recommendedName>
</protein>
<dbReference type="PROSITE" id="PS51749">
    <property type="entry name" value="HNH_CAS9"/>
    <property type="match status" value="1"/>
</dbReference>
<evidence type="ECO:0000313" key="15">
    <source>
        <dbReference type="Proteomes" id="UP000516349"/>
    </source>
</evidence>
<dbReference type="InterPro" id="IPR036397">
    <property type="entry name" value="RNaseH_sf"/>
</dbReference>
<accession>A0A7H1NS48</accession>
<dbReference type="InterPro" id="IPR041383">
    <property type="entry name" value="RuvC_III"/>
</dbReference>
<evidence type="ECO:0000256" key="9">
    <source>
        <dbReference type="ARBA" id="ARBA00023125"/>
    </source>
</evidence>
<comment type="caution">
    <text evidence="12">Lacks conserved residue(s) required for the propagation of feature annotation.</text>
</comment>
<comment type="subunit">
    <text evidence="11 12">Monomer. Binds crRNA and tracrRNA.</text>
</comment>
<dbReference type="Gene3D" id="3.30.420.10">
    <property type="entry name" value="Ribonuclease H-like superfamily/Ribonuclease H"/>
    <property type="match status" value="2"/>
</dbReference>
<keyword evidence="3" id="KW-0479">Metal-binding</keyword>
<evidence type="ECO:0000256" key="2">
    <source>
        <dbReference type="ARBA" id="ARBA00022722"/>
    </source>
</evidence>
<dbReference type="GO" id="GO:0051607">
    <property type="term" value="P:defense response to virus"/>
    <property type="evidence" value="ECO:0007669"/>
    <property type="project" value="UniProtKB-UniRule"/>
</dbReference>
<dbReference type="EC" id="3.1.-.-" evidence="12"/>
<comment type="domain">
    <text evidence="12">Has 2 endonuclease domains. The discontinuous RuvC-like domain cleaves the target DNA noncomplementary to crRNA while the HNH nuclease domain cleaves the target DNA complementary to crRNA.</text>
</comment>
<evidence type="ECO:0000313" key="14">
    <source>
        <dbReference type="EMBL" id="QNT78608.1"/>
    </source>
</evidence>
<evidence type="ECO:0000256" key="3">
    <source>
        <dbReference type="ARBA" id="ARBA00022723"/>
    </source>
</evidence>
<feature type="active site" description="For RuvC-like nuclease domain" evidence="12">
    <location>
        <position position="12"/>
    </location>
</feature>
<comment type="function">
    <text evidence="12">CRISPR (clustered regularly interspaced short palindromic repeat) is an adaptive immune system that provides protection against mobile genetic elements (viruses, transposable elements and conjugative plasmids). CRISPR clusters contain spacers, sequences complementary to antecedent mobile elements, and target invading nucleic acids. CRISPR clusters are transcribed and processed into CRISPR RNA (crRNA). In type II CRISPR systems correct processing of pre-crRNA requires a trans-encoded small RNA (tracrRNA), endogenous ribonuclease 3 (rnc) and this protein. The tracrRNA serves as a guide for ribonuclease 3-aided processing of pre-crRNA. Subsequently Cas9/crRNA/tracrRNA endonucleolytically cleaves linear or circular dsDNA target complementary to the spacer; Cas9 is inactive in the absence of the 2 guide RNAs (gRNA). Cas9 recognizes the protospacer adjacent motif (PAM) in the CRISPR repeat sequences to help distinguish self versus nonself, as targets within the bacterial CRISPR locus do not have PAMs. PAM recognition is also required for catalytic activity.</text>
</comment>
<dbReference type="HAMAP" id="MF_01480">
    <property type="entry name" value="Cas9"/>
    <property type="match status" value="1"/>
</dbReference>
<proteinExistence type="inferred from homology"/>
<organism evidence="14 15">
    <name type="scientific">Entomobacter blattae</name>
    <dbReference type="NCBI Taxonomy" id="2762277"/>
    <lineage>
        <taxon>Bacteria</taxon>
        <taxon>Pseudomonadati</taxon>
        <taxon>Pseudomonadota</taxon>
        <taxon>Alphaproteobacteria</taxon>
        <taxon>Acetobacterales</taxon>
        <taxon>Acetobacteraceae</taxon>
        <taxon>Entomobacter</taxon>
    </lineage>
</organism>
<dbReference type="KEGG" id="ebla:JGUZn3_13830"/>
<evidence type="ECO:0000259" key="13">
    <source>
        <dbReference type="PROSITE" id="PS51749"/>
    </source>
</evidence>
<keyword evidence="4 12" id="KW-0255">Endonuclease</keyword>
<evidence type="ECO:0000256" key="6">
    <source>
        <dbReference type="ARBA" id="ARBA00022842"/>
    </source>
</evidence>
<dbReference type="RefSeq" id="WP_203412859.1">
    <property type="nucleotide sequence ID" value="NZ_CP060244.1"/>
</dbReference>